<name>A0A1S8WH06_OPIVI</name>
<proteinExistence type="predicted"/>
<evidence type="ECO:0000313" key="1">
    <source>
        <dbReference type="EMBL" id="OON13719.1"/>
    </source>
</evidence>
<evidence type="ECO:0008006" key="3">
    <source>
        <dbReference type="Google" id="ProtNLM"/>
    </source>
</evidence>
<dbReference type="Proteomes" id="UP000243686">
    <property type="component" value="Unassembled WGS sequence"/>
</dbReference>
<keyword evidence="2" id="KW-1185">Reference proteome</keyword>
<reference evidence="1 2" key="1">
    <citation type="submission" date="2015-03" db="EMBL/GenBank/DDBJ databases">
        <title>Draft genome of the nematode, Opisthorchis viverrini.</title>
        <authorList>
            <person name="Mitreva M."/>
        </authorList>
    </citation>
    <scope>NUCLEOTIDE SEQUENCE [LARGE SCALE GENOMIC DNA]</scope>
    <source>
        <strain evidence="1">Khon Kaen</strain>
    </source>
</reference>
<organism evidence="1 2">
    <name type="scientific">Opisthorchis viverrini</name>
    <name type="common">Southeast Asian liver fluke</name>
    <dbReference type="NCBI Taxonomy" id="6198"/>
    <lineage>
        <taxon>Eukaryota</taxon>
        <taxon>Metazoa</taxon>
        <taxon>Spiralia</taxon>
        <taxon>Lophotrochozoa</taxon>
        <taxon>Platyhelminthes</taxon>
        <taxon>Trematoda</taxon>
        <taxon>Digenea</taxon>
        <taxon>Opisthorchiida</taxon>
        <taxon>Opisthorchiata</taxon>
        <taxon>Opisthorchiidae</taxon>
        <taxon>Opisthorchis</taxon>
    </lineage>
</organism>
<sequence>MSPYLPFSCHPKALIQPLNEAQVEALKRAFTKVAGVDGEIDSEELRDILNVAFTRGLVI</sequence>
<accession>A0A1S8WH06</accession>
<dbReference type="Gene3D" id="6.10.140.900">
    <property type="match status" value="1"/>
</dbReference>
<protein>
    <recommendedName>
        <fullName evidence="3">EF-hand domain-containing protein</fullName>
    </recommendedName>
</protein>
<evidence type="ECO:0000313" key="2">
    <source>
        <dbReference type="Proteomes" id="UP000243686"/>
    </source>
</evidence>
<dbReference type="AlphaFoldDB" id="A0A1S8WH06"/>
<gene>
    <name evidence="1" type="ORF">X801_10502</name>
</gene>
<dbReference type="EMBL" id="KV907173">
    <property type="protein sequence ID" value="OON13719.1"/>
    <property type="molecule type" value="Genomic_DNA"/>
</dbReference>